<organism evidence="6 7">
    <name type="scientific">Salinicola rhizosphaerae</name>
    <dbReference type="NCBI Taxonomy" id="1443141"/>
    <lineage>
        <taxon>Bacteria</taxon>
        <taxon>Pseudomonadati</taxon>
        <taxon>Pseudomonadota</taxon>
        <taxon>Gammaproteobacteria</taxon>
        <taxon>Oceanospirillales</taxon>
        <taxon>Halomonadaceae</taxon>
        <taxon>Salinicola</taxon>
    </lineage>
</organism>
<name>A0ABQ3DNL6_9GAMM</name>
<accession>A0ABQ3DNL6</accession>
<protein>
    <recommendedName>
        <fullName evidence="5">Ubiquinone biosynthesis O-methyltransferase</fullName>
    </recommendedName>
    <alternativeName>
        <fullName evidence="5">2-polyprenyl-6-hydroxyphenol methylase</fullName>
        <ecNumber evidence="5">2.1.1.222</ecNumber>
    </alternativeName>
    <alternativeName>
        <fullName evidence="5">3-demethylubiquinone 3-O-methyltransferase</fullName>
        <ecNumber evidence="5">2.1.1.64</ecNumber>
    </alternativeName>
</protein>
<keyword evidence="4 5" id="KW-0949">S-adenosyl-L-methionine</keyword>
<feature type="binding site" evidence="5">
    <location>
        <position position="86"/>
    </location>
    <ligand>
        <name>S-adenosyl-L-methionine</name>
        <dbReference type="ChEBI" id="CHEBI:59789"/>
    </ligand>
</feature>
<comment type="caution">
    <text evidence="6">The sequence shown here is derived from an EMBL/GenBank/DDBJ whole genome shotgun (WGS) entry which is preliminary data.</text>
</comment>
<dbReference type="Proteomes" id="UP000646745">
    <property type="component" value="Unassembled WGS sequence"/>
</dbReference>
<evidence type="ECO:0000256" key="1">
    <source>
        <dbReference type="ARBA" id="ARBA00022603"/>
    </source>
</evidence>
<dbReference type="PANTHER" id="PTHR43464">
    <property type="entry name" value="METHYLTRANSFERASE"/>
    <property type="match status" value="1"/>
</dbReference>
<comment type="catalytic activity">
    <reaction evidence="5">
        <text>a 3-demethylubiquinol + S-adenosyl-L-methionine = a ubiquinol + S-adenosyl-L-homocysteine + H(+)</text>
        <dbReference type="Rhea" id="RHEA:44380"/>
        <dbReference type="Rhea" id="RHEA-COMP:9566"/>
        <dbReference type="Rhea" id="RHEA-COMP:10914"/>
        <dbReference type="ChEBI" id="CHEBI:15378"/>
        <dbReference type="ChEBI" id="CHEBI:17976"/>
        <dbReference type="ChEBI" id="CHEBI:57856"/>
        <dbReference type="ChEBI" id="CHEBI:59789"/>
        <dbReference type="ChEBI" id="CHEBI:84422"/>
        <dbReference type="EC" id="2.1.1.64"/>
    </reaction>
</comment>
<evidence type="ECO:0000256" key="3">
    <source>
        <dbReference type="ARBA" id="ARBA00022688"/>
    </source>
</evidence>
<evidence type="ECO:0000313" key="6">
    <source>
        <dbReference type="EMBL" id="GHB09344.1"/>
    </source>
</evidence>
<dbReference type="EMBL" id="BMZI01000001">
    <property type="protein sequence ID" value="GHB09344.1"/>
    <property type="molecule type" value="Genomic_DNA"/>
</dbReference>
<keyword evidence="7" id="KW-1185">Reference proteome</keyword>
<keyword evidence="6" id="KW-0830">Ubiquinone</keyword>
<keyword evidence="1 5" id="KW-0489">Methyltransferase</keyword>
<comment type="function">
    <text evidence="5">O-methyltransferase that catalyzes the 2 O-methylation steps in the ubiquinone biosynthetic pathway.</text>
</comment>
<gene>
    <name evidence="5 6" type="primary">ubiG</name>
    <name evidence="6" type="ORF">GCM10009038_03700</name>
</gene>
<dbReference type="Gene3D" id="3.40.50.150">
    <property type="entry name" value="Vaccinia Virus protein VP39"/>
    <property type="match status" value="1"/>
</dbReference>
<dbReference type="HAMAP" id="MF_00472">
    <property type="entry name" value="UbiG"/>
    <property type="match status" value="1"/>
</dbReference>
<reference evidence="7" key="1">
    <citation type="journal article" date="2019" name="Int. J. Syst. Evol. Microbiol.">
        <title>The Global Catalogue of Microorganisms (GCM) 10K type strain sequencing project: providing services to taxonomists for standard genome sequencing and annotation.</title>
        <authorList>
            <consortium name="The Broad Institute Genomics Platform"/>
            <consortium name="The Broad Institute Genome Sequencing Center for Infectious Disease"/>
            <person name="Wu L."/>
            <person name="Ma J."/>
        </authorList>
    </citation>
    <scope>NUCLEOTIDE SEQUENCE [LARGE SCALE GENOMIC DNA]</scope>
    <source>
        <strain evidence="7">KCTC 32998</strain>
    </source>
</reference>
<comment type="similarity">
    <text evidence="5">Belongs to the methyltransferase superfamily. UbiG/COQ3 family.</text>
</comment>
<evidence type="ECO:0000256" key="4">
    <source>
        <dbReference type="ARBA" id="ARBA00022691"/>
    </source>
</evidence>
<dbReference type="NCBIfam" id="TIGR01983">
    <property type="entry name" value="UbiG"/>
    <property type="match status" value="1"/>
</dbReference>
<dbReference type="Pfam" id="PF13489">
    <property type="entry name" value="Methyltransf_23"/>
    <property type="match status" value="1"/>
</dbReference>
<evidence type="ECO:0000313" key="7">
    <source>
        <dbReference type="Proteomes" id="UP000646745"/>
    </source>
</evidence>
<dbReference type="CDD" id="cd02440">
    <property type="entry name" value="AdoMet_MTases"/>
    <property type="match status" value="1"/>
</dbReference>
<keyword evidence="3 5" id="KW-0831">Ubiquinone biosynthesis</keyword>
<feature type="binding site" evidence="5">
    <location>
        <position position="65"/>
    </location>
    <ligand>
        <name>S-adenosyl-L-methionine</name>
        <dbReference type="ChEBI" id="CHEBI:59789"/>
    </ligand>
</feature>
<proteinExistence type="inferred from homology"/>
<dbReference type="InterPro" id="IPR010233">
    <property type="entry name" value="UbiG_MeTrfase"/>
</dbReference>
<evidence type="ECO:0000256" key="2">
    <source>
        <dbReference type="ARBA" id="ARBA00022679"/>
    </source>
</evidence>
<dbReference type="SUPFAM" id="SSF53335">
    <property type="entry name" value="S-adenosyl-L-methionine-dependent methyltransferases"/>
    <property type="match status" value="1"/>
</dbReference>
<comment type="pathway">
    <text evidence="5">Cofactor biosynthesis; ubiquinone biosynthesis.</text>
</comment>
<dbReference type="RefSeq" id="WP_189442874.1">
    <property type="nucleotide sequence ID" value="NZ_BMZI01000001.1"/>
</dbReference>
<dbReference type="PANTHER" id="PTHR43464:SF19">
    <property type="entry name" value="UBIQUINONE BIOSYNTHESIS O-METHYLTRANSFERASE, MITOCHONDRIAL"/>
    <property type="match status" value="1"/>
</dbReference>
<feature type="binding site" evidence="5">
    <location>
        <position position="46"/>
    </location>
    <ligand>
        <name>S-adenosyl-L-methionine</name>
        <dbReference type="ChEBI" id="CHEBI:59789"/>
    </ligand>
</feature>
<dbReference type="EC" id="2.1.1.64" evidence="5"/>
<feature type="binding site" evidence="5">
    <location>
        <position position="130"/>
    </location>
    <ligand>
        <name>S-adenosyl-L-methionine</name>
        <dbReference type="ChEBI" id="CHEBI:59789"/>
    </ligand>
</feature>
<dbReference type="EC" id="2.1.1.222" evidence="5"/>
<sequence length="254" mass="28025">MTSSPHQDTFRDNVDHAEIAKFDALASRWWDREGDFKPLHDINPLRLGFIDAQVPLAGKRVLDVGCGGGILSEAMAQRGADVTGIDLGEAPLSVARLHQLESGVDVDYQCISVEAMADQSPASFDVVTCLEMLEHVPDPGSVIRACAKLVKPGGHLFFSTINRNPKSYAFAILGAEYVLGLLPKGTHDYRKFIRPSELSAWCRACGLRLKHQTGLTYNPVTRHYRLSRHDVSVNYMVHVRPEWTGPSDDDADDA</sequence>
<evidence type="ECO:0000256" key="5">
    <source>
        <dbReference type="HAMAP-Rule" id="MF_00472"/>
    </source>
</evidence>
<dbReference type="InterPro" id="IPR029063">
    <property type="entry name" value="SAM-dependent_MTases_sf"/>
</dbReference>
<keyword evidence="2 5" id="KW-0808">Transferase</keyword>
<comment type="catalytic activity">
    <reaction evidence="5">
        <text>a 3-(all-trans-polyprenyl)benzene-1,2-diol + S-adenosyl-L-methionine = a 2-methoxy-6-(all-trans-polyprenyl)phenol + S-adenosyl-L-homocysteine + H(+)</text>
        <dbReference type="Rhea" id="RHEA:31411"/>
        <dbReference type="Rhea" id="RHEA-COMP:9550"/>
        <dbReference type="Rhea" id="RHEA-COMP:9551"/>
        <dbReference type="ChEBI" id="CHEBI:15378"/>
        <dbReference type="ChEBI" id="CHEBI:57856"/>
        <dbReference type="ChEBI" id="CHEBI:59789"/>
        <dbReference type="ChEBI" id="CHEBI:62729"/>
        <dbReference type="ChEBI" id="CHEBI:62731"/>
        <dbReference type="EC" id="2.1.1.222"/>
    </reaction>
</comment>